<dbReference type="OMA" id="GHQQAEN"/>
<feature type="compositionally biased region" description="Basic and acidic residues" evidence="1">
    <location>
        <begin position="240"/>
        <end position="255"/>
    </location>
</feature>
<dbReference type="EMBL" id="AJFE02028089">
    <property type="status" value="NOT_ANNOTATED_CDS"/>
    <property type="molecule type" value="Genomic_DNA"/>
</dbReference>
<dbReference type="GO" id="GO:2001032">
    <property type="term" value="P:regulation of double-strand break repair via nonhomologous end joining"/>
    <property type="evidence" value="ECO:0007669"/>
    <property type="project" value="Ensembl"/>
</dbReference>
<evidence type="ECO:0000259" key="2">
    <source>
        <dbReference type="Pfam" id="PF15749"/>
    </source>
</evidence>
<evidence type="ECO:0000313" key="3">
    <source>
        <dbReference type="Ensembl" id="ENSPPAP00000027919.1"/>
    </source>
</evidence>
<accession>A0A2R9BE57</accession>
<dbReference type="GO" id="GO:0030870">
    <property type="term" value="C:Mre11 complex"/>
    <property type="evidence" value="ECO:0007669"/>
    <property type="project" value="Ensembl"/>
</dbReference>
<feature type="region of interest" description="Disordered" evidence="1">
    <location>
        <begin position="129"/>
        <end position="178"/>
    </location>
</feature>
<reference evidence="3 4" key="1">
    <citation type="journal article" date="2012" name="Nature">
        <title>The bonobo genome compared with the chimpanzee and human genomes.</title>
        <authorList>
            <person name="Prufer K."/>
            <person name="Munch K."/>
            <person name="Hellmann I."/>
            <person name="Akagi K."/>
            <person name="Miller J.R."/>
            <person name="Walenz B."/>
            <person name="Koren S."/>
            <person name="Sutton G."/>
            <person name="Kodira C."/>
            <person name="Winer R."/>
            <person name="Knight J.R."/>
            <person name="Mullikin J.C."/>
            <person name="Meader S.J."/>
            <person name="Ponting C.P."/>
            <person name="Lunter G."/>
            <person name="Higashino S."/>
            <person name="Hobolth A."/>
            <person name="Dutheil J."/>
            <person name="Karakoc E."/>
            <person name="Alkan C."/>
            <person name="Sajjadian S."/>
            <person name="Catacchio C.R."/>
            <person name="Ventura M."/>
            <person name="Marques-Bonet T."/>
            <person name="Eichler E.E."/>
            <person name="Andre C."/>
            <person name="Atencia R."/>
            <person name="Mugisha L."/>
            <person name="Junhold J."/>
            <person name="Patterson N."/>
            <person name="Siebauer M."/>
            <person name="Good J.M."/>
            <person name="Fischer A."/>
            <person name="Ptak S.E."/>
            <person name="Lachmann M."/>
            <person name="Symer D.E."/>
            <person name="Mailund T."/>
            <person name="Schierup M.H."/>
            <person name="Andres A.M."/>
            <person name="Kelso J."/>
            <person name="Paabo S."/>
        </authorList>
    </citation>
    <scope>NUCLEOTIDE SEQUENCE [LARGE SCALE GENOMIC DNA]</scope>
</reference>
<dbReference type="STRING" id="9597.ENSPPAP00000027919"/>
<dbReference type="PANTHER" id="PTHR15863:SF2">
    <property type="entry name" value="MRN COMPLEX-INTERACTING PROTEIN"/>
    <property type="match status" value="1"/>
</dbReference>
<evidence type="ECO:0000313" key="4">
    <source>
        <dbReference type="Proteomes" id="UP000240080"/>
    </source>
</evidence>
<protein>
    <submittedName>
        <fullName evidence="3">MRN complex interacting protein</fullName>
    </submittedName>
</protein>
<dbReference type="EMBL" id="AJFE02012212">
    <property type="status" value="NOT_ANNOTATED_CDS"/>
    <property type="molecule type" value="Genomic_DNA"/>
</dbReference>
<organism evidence="3 4">
    <name type="scientific">Pan paniscus</name>
    <name type="common">Pygmy chimpanzee</name>
    <name type="synonym">Bonobo</name>
    <dbReference type="NCBI Taxonomy" id="9597"/>
    <lineage>
        <taxon>Eukaryota</taxon>
        <taxon>Metazoa</taxon>
        <taxon>Chordata</taxon>
        <taxon>Craniata</taxon>
        <taxon>Vertebrata</taxon>
        <taxon>Euteleostomi</taxon>
        <taxon>Mammalia</taxon>
        <taxon>Eutheria</taxon>
        <taxon>Euarchontoglires</taxon>
        <taxon>Primates</taxon>
        <taxon>Haplorrhini</taxon>
        <taxon>Catarrhini</taxon>
        <taxon>Hominidae</taxon>
        <taxon>Pan</taxon>
    </lineage>
</organism>
<dbReference type="GO" id="GO:0071168">
    <property type="term" value="P:protein localization to chromatin"/>
    <property type="evidence" value="ECO:0007669"/>
    <property type="project" value="Ensembl"/>
</dbReference>
<dbReference type="PANTHER" id="PTHR15863">
    <property type="entry name" value="MRN COMPLEX-INTERACTING PROTEIN"/>
    <property type="match status" value="1"/>
</dbReference>
<dbReference type="GeneTree" id="ENSGT00390000006124"/>
<feature type="compositionally biased region" description="Polar residues" evidence="1">
    <location>
        <begin position="87"/>
        <end position="104"/>
    </location>
</feature>
<dbReference type="GO" id="GO:0007095">
    <property type="term" value="P:mitotic G2 DNA damage checkpoint signaling"/>
    <property type="evidence" value="ECO:0007669"/>
    <property type="project" value="Ensembl"/>
</dbReference>
<dbReference type="Bgee" id="ENSPPAG00000037015">
    <property type="expression patterns" value="Expressed in placenta and 6 other cell types or tissues"/>
</dbReference>
<name>A0A2R9BE57_PANPA</name>
<sequence length="343" mass="37680">MASLQRSRVLRCCSCRLFQAHQVKKSVKWTCKACGEKQSFLRAYGEGSGADCRRHVQKLNLLQGQVSELPLRSLEETVSANEEENVGHQQAGNVKQQEKSQPSESRWLKYLEKDSQELELEGTGVCFSKQPSSKMEEPGPHFSQDLPRKRKWSGSTVQPPCSRGVQDSGGSEVAWGPQKGQAGLTWKVKQGSSPCLQENSADCSAGELRGPGKELWSPIQQVTATSSKWARFVLPPRKSSHVDSEQPRSLQRDPRPAGPAQAKQGTPRAQASREGLSRPTAAVQLPRATHPVTSGSERPCGKTSWDARTPWAEGGPLVLEAQNPQPTRLCDLFITGEDFDDDV</sequence>
<dbReference type="GO" id="GO:1905168">
    <property type="term" value="P:positive regulation of double-strand break repair via homologous recombination"/>
    <property type="evidence" value="ECO:0007669"/>
    <property type="project" value="Ensembl"/>
</dbReference>
<feature type="region of interest" description="Disordered" evidence="1">
    <location>
        <begin position="77"/>
        <end position="104"/>
    </location>
</feature>
<reference evidence="3" key="3">
    <citation type="submission" date="2025-09" db="UniProtKB">
        <authorList>
            <consortium name="Ensembl"/>
        </authorList>
    </citation>
    <scope>IDENTIFICATION</scope>
</reference>
<dbReference type="InterPro" id="IPR032739">
    <property type="entry name" value="MRNIP"/>
</dbReference>
<dbReference type="EMBL" id="AJFE02012211">
    <property type="status" value="NOT_ANNOTATED_CDS"/>
    <property type="molecule type" value="Genomic_DNA"/>
</dbReference>
<dbReference type="AlphaFoldDB" id="A0A2R9BE57"/>
<dbReference type="Proteomes" id="UP000240080">
    <property type="component" value="Chromosome 5"/>
</dbReference>
<dbReference type="GO" id="GO:0005654">
    <property type="term" value="C:nucleoplasm"/>
    <property type="evidence" value="ECO:0007669"/>
    <property type="project" value="Ensembl"/>
</dbReference>
<dbReference type="EMBL" id="AJFE02028090">
    <property type="status" value="NOT_ANNOTATED_CDS"/>
    <property type="molecule type" value="Genomic_DNA"/>
</dbReference>
<evidence type="ECO:0000256" key="1">
    <source>
        <dbReference type="SAM" id="MobiDB-lite"/>
    </source>
</evidence>
<dbReference type="GO" id="GO:0003682">
    <property type="term" value="F:chromatin binding"/>
    <property type="evidence" value="ECO:0007669"/>
    <property type="project" value="Ensembl"/>
</dbReference>
<dbReference type="GO" id="GO:0010212">
    <property type="term" value="P:response to ionizing radiation"/>
    <property type="evidence" value="ECO:0007669"/>
    <property type="project" value="Ensembl"/>
</dbReference>
<feature type="compositionally biased region" description="Polar residues" evidence="1">
    <location>
        <begin position="190"/>
        <end position="202"/>
    </location>
</feature>
<dbReference type="Ensembl" id="ENSPPAT00000050762.1">
    <property type="protein sequence ID" value="ENSPPAP00000027919.1"/>
    <property type="gene ID" value="ENSPPAG00000037015.1"/>
</dbReference>
<gene>
    <name evidence="3" type="primary">MRNIP</name>
</gene>
<reference evidence="3" key="2">
    <citation type="submission" date="2025-08" db="UniProtKB">
        <authorList>
            <consortium name="Ensembl"/>
        </authorList>
    </citation>
    <scope>IDENTIFICATION</scope>
</reference>
<dbReference type="Pfam" id="PF15749">
    <property type="entry name" value="MRNIP"/>
    <property type="match status" value="1"/>
</dbReference>
<feature type="domain" description="MRN complex-interacting protein N-terminal" evidence="2">
    <location>
        <begin position="9"/>
        <end position="110"/>
    </location>
</feature>
<dbReference type="InterPro" id="IPR049472">
    <property type="entry name" value="MRNIP_N"/>
</dbReference>
<feature type="region of interest" description="Disordered" evidence="1">
    <location>
        <begin position="190"/>
        <end position="212"/>
    </location>
</feature>
<keyword evidence="4" id="KW-1185">Reference proteome</keyword>
<dbReference type="EMBL" id="AJFE02012210">
    <property type="status" value="NOT_ANNOTATED_CDS"/>
    <property type="molecule type" value="Genomic_DNA"/>
</dbReference>
<proteinExistence type="predicted"/>
<feature type="region of interest" description="Disordered" evidence="1">
    <location>
        <begin position="226"/>
        <end position="311"/>
    </location>
</feature>